<proteinExistence type="predicted"/>
<dbReference type="RefSeq" id="WP_208251876.1">
    <property type="nucleotide sequence ID" value="NZ_JAGEPF010000040.1"/>
</dbReference>
<evidence type="ECO:0000313" key="2">
    <source>
        <dbReference type="Proteomes" id="UP000680206"/>
    </source>
</evidence>
<organism evidence="1 2">
    <name type="scientific">Actinomadura violacea</name>
    <dbReference type="NCBI Taxonomy" id="2819934"/>
    <lineage>
        <taxon>Bacteria</taxon>
        <taxon>Bacillati</taxon>
        <taxon>Actinomycetota</taxon>
        <taxon>Actinomycetes</taxon>
        <taxon>Streptosporangiales</taxon>
        <taxon>Thermomonosporaceae</taxon>
        <taxon>Actinomadura</taxon>
    </lineage>
</organism>
<evidence type="ECO:0000313" key="1">
    <source>
        <dbReference type="EMBL" id="MBO2465013.1"/>
    </source>
</evidence>
<keyword evidence="2" id="KW-1185">Reference proteome</keyword>
<comment type="caution">
    <text evidence="1">The sequence shown here is derived from an EMBL/GenBank/DDBJ whole genome shotgun (WGS) entry which is preliminary data.</text>
</comment>
<dbReference type="Proteomes" id="UP000680206">
    <property type="component" value="Unassembled WGS sequence"/>
</dbReference>
<gene>
    <name evidence="1" type="ORF">J4709_46350</name>
</gene>
<sequence>MIALGVVVALLATAVTGWGGFLLYEAAFSGTLQPRTAVAHQEASKPTAPTVAFLLCSAGNAGILPGTSQPSPCRSQIATQTEKDQLRQELQQSTLIASVTYLSQPQLLTHYGGHMPDHLPPSDAFVVSPAEGTTPDDICSRFSGRAGVMTLLNLQSTTTKHCRDLRP</sequence>
<protein>
    <submittedName>
        <fullName evidence="1">Uncharacterized protein</fullName>
    </submittedName>
</protein>
<name>A0ABS3S7N6_9ACTN</name>
<reference evidence="1 2" key="1">
    <citation type="submission" date="2021-03" db="EMBL/GenBank/DDBJ databases">
        <title>Actinomadura violae sp. nov., isolated from lichen in Thailand.</title>
        <authorList>
            <person name="Kanchanasin P."/>
            <person name="Saeng-In P."/>
            <person name="Phongsopitanun W."/>
            <person name="Yuki M."/>
            <person name="Kudo T."/>
            <person name="Ohkuma M."/>
            <person name="Tanasupawat S."/>
        </authorList>
    </citation>
    <scope>NUCLEOTIDE SEQUENCE [LARGE SCALE GENOMIC DNA]</scope>
    <source>
        <strain evidence="1 2">LCR2-06</strain>
    </source>
</reference>
<accession>A0ABS3S7N6</accession>
<dbReference type="EMBL" id="JAGEPF010000040">
    <property type="protein sequence ID" value="MBO2465013.1"/>
    <property type="molecule type" value="Genomic_DNA"/>
</dbReference>